<dbReference type="EMBL" id="BFEA01000059">
    <property type="protein sequence ID" value="GBG65180.1"/>
    <property type="molecule type" value="Genomic_DNA"/>
</dbReference>
<evidence type="ECO:0000256" key="7">
    <source>
        <dbReference type="ARBA" id="ARBA00051231"/>
    </source>
</evidence>
<accession>A0A388K546</accession>
<comment type="subunit">
    <text evidence="2">Tetramer of 2 alpha and 2 beta subunits.</text>
</comment>
<keyword evidence="5 8" id="KW-0670">Pyruvate</keyword>
<proteinExistence type="predicted"/>
<dbReference type="Proteomes" id="UP000265515">
    <property type="component" value="Unassembled WGS sequence"/>
</dbReference>
<dbReference type="GO" id="GO:0006086">
    <property type="term" value="P:pyruvate decarboxylation to acetyl-CoA"/>
    <property type="evidence" value="ECO:0007669"/>
    <property type="project" value="InterPro"/>
</dbReference>
<dbReference type="GO" id="GO:0004739">
    <property type="term" value="F:pyruvate dehydrogenase (acetyl-transferring) activity"/>
    <property type="evidence" value="ECO:0007669"/>
    <property type="project" value="UniProtKB-UniRule"/>
</dbReference>
<dbReference type="Pfam" id="PF00676">
    <property type="entry name" value="E1_dh"/>
    <property type="match status" value="1"/>
</dbReference>
<dbReference type="Gene3D" id="3.40.50.970">
    <property type="match status" value="1"/>
</dbReference>
<evidence type="ECO:0000256" key="8">
    <source>
        <dbReference type="RuleBase" id="RU361139"/>
    </source>
</evidence>
<evidence type="ECO:0000256" key="2">
    <source>
        <dbReference type="ARBA" id="ARBA00011130"/>
    </source>
</evidence>
<protein>
    <recommendedName>
        <fullName evidence="8">Pyruvate dehydrogenase E1 component subunit alpha</fullName>
        <ecNumber evidence="8">1.2.4.1</ecNumber>
    </recommendedName>
</protein>
<keyword evidence="4 8" id="KW-0786">Thiamine pyrophosphate</keyword>
<sequence length="417" mass="45971">MAARSAVVMSLKRVGQRLLTGQGAAGMRQAMGAASGMGAWRQTSRRGYAAAPSSEPLKVQVQTPYKGYKIDPPSTEVQTSAEELVKFYEEMYRMRRMELAFDNLYKGKLVRGFCHLYDGQEAVCVGLEAAITPEDTIITSYRDHCIQIGRGGRVQDVMGEMLGRKDGCSKGKGGSMHMYRRETNFYGGQGIVGAQTPIGAGLGFALKYLNKPAVSITMYGDGAANQGQFFESLNMAALWKLPVLYLCENNHYGLGTADRRAAKSIDFYTRGDYVPGLWVDGMDVLAVKKAIAFAKEHVLSTSAPMIVEVDTYRYHGHSMSDPGSTYRTREEITGIRQTRDPIERVKKLLLGNDLISKEDLKAVEKTVTKEVNEAVEFAKNNAEPDGRELYRDVYINGTGIKLYGVDRKVTALEADAV</sequence>
<dbReference type="PANTHER" id="PTHR11516:SF60">
    <property type="entry name" value="PYRUVATE DEHYDROGENASE E1 COMPONENT SUBUNIT ALPHA"/>
    <property type="match status" value="1"/>
</dbReference>
<evidence type="ECO:0000256" key="3">
    <source>
        <dbReference type="ARBA" id="ARBA00023002"/>
    </source>
</evidence>
<dbReference type="FunFam" id="3.40.50.970:FF:000013">
    <property type="entry name" value="Pyruvate dehydrogenase E1 component subunit alpha"/>
    <property type="match status" value="1"/>
</dbReference>
<gene>
    <name evidence="10" type="ORF">CBR_g49974</name>
</gene>
<evidence type="ECO:0000259" key="9">
    <source>
        <dbReference type="Pfam" id="PF00676"/>
    </source>
</evidence>
<reference evidence="10 11" key="1">
    <citation type="journal article" date="2018" name="Cell">
        <title>The Chara Genome: Secondary Complexity and Implications for Plant Terrestrialization.</title>
        <authorList>
            <person name="Nishiyama T."/>
            <person name="Sakayama H."/>
            <person name="Vries J.D."/>
            <person name="Buschmann H."/>
            <person name="Saint-Marcoux D."/>
            <person name="Ullrich K.K."/>
            <person name="Haas F.B."/>
            <person name="Vanderstraeten L."/>
            <person name="Becker D."/>
            <person name="Lang D."/>
            <person name="Vosolsobe S."/>
            <person name="Rombauts S."/>
            <person name="Wilhelmsson P.K.I."/>
            <person name="Janitza P."/>
            <person name="Kern R."/>
            <person name="Heyl A."/>
            <person name="Rumpler F."/>
            <person name="Villalobos L.I.A.C."/>
            <person name="Clay J.M."/>
            <person name="Skokan R."/>
            <person name="Toyoda A."/>
            <person name="Suzuki Y."/>
            <person name="Kagoshima H."/>
            <person name="Schijlen E."/>
            <person name="Tajeshwar N."/>
            <person name="Catarino B."/>
            <person name="Hetherington A.J."/>
            <person name="Saltykova A."/>
            <person name="Bonnot C."/>
            <person name="Breuninger H."/>
            <person name="Symeonidi A."/>
            <person name="Radhakrishnan G.V."/>
            <person name="Van Nieuwerburgh F."/>
            <person name="Deforce D."/>
            <person name="Chang C."/>
            <person name="Karol K.G."/>
            <person name="Hedrich R."/>
            <person name="Ulvskov P."/>
            <person name="Glockner G."/>
            <person name="Delwiche C.F."/>
            <person name="Petrasek J."/>
            <person name="Van de Peer Y."/>
            <person name="Friml J."/>
            <person name="Beilby M."/>
            <person name="Dolan L."/>
            <person name="Kohara Y."/>
            <person name="Sugano S."/>
            <person name="Fujiyama A."/>
            <person name="Delaux P.-M."/>
            <person name="Quint M."/>
            <person name="TheiBen G."/>
            <person name="Hagemann M."/>
            <person name="Harholt J."/>
            <person name="Dunand C."/>
            <person name="Zachgo S."/>
            <person name="Langdale J."/>
            <person name="Maumus F."/>
            <person name="Straeten D.V.D."/>
            <person name="Gould S.B."/>
            <person name="Rensing S.A."/>
        </authorList>
    </citation>
    <scope>NUCLEOTIDE SEQUENCE [LARGE SCALE GENOMIC DNA]</scope>
    <source>
        <strain evidence="10 11">S276</strain>
    </source>
</reference>
<feature type="domain" description="Dehydrogenase E1 component" evidence="9">
    <location>
        <begin position="90"/>
        <end position="384"/>
    </location>
</feature>
<evidence type="ECO:0000256" key="4">
    <source>
        <dbReference type="ARBA" id="ARBA00023052"/>
    </source>
</evidence>
<evidence type="ECO:0000256" key="5">
    <source>
        <dbReference type="ARBA" id="ARBA00023317"/>
    </source>
</evidence>
<dbReference type="EC" id="1.2.4.1" evidence="8"/>
<dbReference type="SUPFAM" id="SSF52518">
    <property type="entry name" value="Thiamin diphosphate-binding fold (THDP-binding)"/>
    <property type="match status" value="1"/>
</dbReference>
<name>A0A388K546_CHABU</name>
<dbReference type="CDD" id="cd02000">
    <property type="entry name" value="TPP_E1_PDC_ADC_BCADC"/>
    <property type="match status" value="1"/>
</dbReference>
<dbReference type="AlphaFoldDB" id="A0A388K546"/>
<keyword evidence="3 8" id="KW-0560">Oxidoreductase</keyword>
<dbReference type="InterPro" id="IPR017597">
    <property type="entry name" value="Pyrv_DH_E1_asu_subgrp-y"/>
</dbReference>
<evidence type="ECO:0000256" key="1">
    <source>
        <dbReference type="ARBA" id="ARBA00001964"/>
    </source>
</evidence>
<keyword evidence="11" id="KW-1185">Reference proteome</keyword>
<comment type="caution">
    <text evidence="10">The sequence shown here is derived from an EMBL/GenBank/DDBJ whole genome shotgun (WGS) entry which is preliminary data.</text>
</comment>
<dbReference type="OMA" id="TSHQCDP"/>
<dbReference type="InterPro" id="IPR050642">
    <property type="entry name" value="PDH_E1_Alpha_Subunit"/>
</dbReference>
<organism evidence="10 11">
    <name type="scientific">Chara braunii</name>
    <name type="common">Braun's stonewort</name>
    <dbReference type="NCBI Taxonomy" id="69332"/>
    <lineage>
        <taxon>Eukaryota</taxon>
        <taxon>Viridiplantae</taxon>
        <taxon>Streptophyta</taxon>
        <taxon>Charophyceae</taxon>
        <taxon>Charales</taxon>
        <taxon>Characeae</taxon>
        <taxon>Chara</taxon>
    </lineage>
</organism>
<dbReference type="OrthoDB" id="10256198at2759"/>
<dbReference type="InterPro" id="IPR001017">
    <property type="entry name" value="DH_E1"/>
</dbReference>
<dbReference type="PANTHER" id="PTHR11516">
    <property type="entry name" value="PYRUVATE DEHYDROGENASE E1 COMPONENT, ALPHA SUBUNIT BACTERIAL AND ORGANELLAR"/>
    <property type="match status" value="1"/>
</dbReference>
<dbReference type="NCBIfam" id="TIGR03182">
    <property type="entry name" value="PDH_E1_alph_y"/>
    <property type="match status" value="1"/>
</dbReference>
<dbReference type="Gramene" id="GBG65180">
    <property type="protein sequence ID" value="GBG65180"/>
    <property type="gene ID" value="CBR_g49974"/>
</dbReference>
<comment type="cofactor">
    <cofactor evidence="1 8">
        <name>thiamine diphosphate</name>
        <dbReference type="ChEBI" id="CHEBI:58937"/>
    </cofactor>
</comment>
<dbReference type="STRING" id="69332.A0A388K546"/>
<dbReference type="InterPro" id="IPR029061">
    <property type="entry name" value="THDP-binding"/>
</dbReference>
<comment type="catalytic activity">
    <reaction evidence="7 8">
        <text>N(6)-[(R)-lipoyl]-L-lysyl-[protein] + pyruvate + H(+) = N(6)-[(R)-S(8)-acetyldihydrolipoyl]-L-lysyl-[protein] + CO2</text>
        <dbReference type="Rhea" id="RHEA:19189"/>
        <dbReference type="Rhea" id="RHEA-COMP:10474"/>
        <dbReference type="Rhea" id="RHEA-COMP:10478"/>
        <dbReference type="ChEBI" id="CHEBI:15361"/>
        <dbReference type="ChEBI" id="CHEBI:15378"/>
        <dbReference type="ChEBI" id="CHEBI:16526"/>
        <dbReference type="ChEBI" id="CHEBI:83099"/>
        <dbReference type="ChEBI" id="CHEBI:83111"/>
        <dbReference type="EC" id="1.2.4.1"/>
    </reaction>
</comment>
<evidence type="ECO:0000313" key="11">
    <source>
        <dbReference type="Proteomes" id="UP000265515"/>
    </source>
</evidence>
<comment type="function">
    <text evidence="6">The pyruvate dehydrogenase complex catalyzes the overall conversion of pyruvate to acetyl-CoA and CO(2). It contains multiple copies of three enzymatic components: pyruvate dehydrogenase (E1), dihydrolipoamide acetyltransferase (E2) and lipoamide dehydrogenase (E3).</text>
</comment>
<evidence type="ECO:0000256" key="6">
    <source>
        <dbReference type="ARBA" id="ARBA00025211"/>
    </source>
</evidence>
<evidence type="ECO:0000313" key="10">
    <source>
        <dbReference type="EMBL" id="GBG65180.1"/>
    </source>
</evidence>